<gene>
    <name evidence="9" type="ORF">UFOPK1857_00132</name>
</gene>
<comment type="cofactor">
    <cofactor evidence="1">
        <name>Zn(2+)</name>
        <dbReference type="ChEBI" id="CHEBI:29105"/>
    </cofactor>
</comment>
<evidence type="ECO:0000256" key="4">
    <source>
        <dbReference type="ARBA" id="ARBA00022801"/>
    </source>
</evidence>
<keyword evidence="2" id="KW-0645">Protease</keyword>
<protein>
    <submittedName>
        <fullName evidence="9">Unannotated protein</fullName>
    </submittedName>
</protein>
<dbReference type="GO" id="GO:0046872">
    <property type="term" value="F:metal ion binding"/>
    <property type="evidence" value="ECO:0007669"/>
    <property type="project" value="UniProtKB-KW"/>
</dbReference>
<keyword evidence="3" id="KW-0479">Metal-binding</keyword>
<keyword evidence="7" id="KW-0812">Transmembrane</keyword>
<reference evidence="9" key="1">
    <citation type="submission" date="2020-05" db="EMBL/GenBank/DDBJ databases">
        <authorList>
            <person name="Chiriac C."/>
            <person name="Salcher M."/>
            <person name="Ghai R."/>
            <person name="Kavagutti S V."/>
        </authorList>
    </citation>
    <scope>NUCLEOTIDE SEQUENCE</scope>
</reference>
<feature type="transmembrane region" description="Helical" evidence="7">
    <location>
        <begin position="28"/>
        <end position="53"/>
    </location>
</feature>
<accession>A0A6J6GXP5</accession>
<evidence type="ECO:0000256" key="2">
    <source>
        <dbReference type="ARBA" id="ARBA00022670"/>
    </source>
</evidence>
<dbReference type="InterPro" id="IPR001915">
    <property type="entry name" value="Peptidase_M48"/>
</dbReference>
<name>A0A6J6GXP5_9ZZZZ</name>
<evidence type="ECO:0000256" key="3">
    <source>
        <dbReference type="ARBA" id="ARBA00022723"/>
    </source>
</evidence>
<dbReference type="InterPro" id="IPR052173">
    <property type="entry name" value="Beta-lactam_resp_regulator"/>
</dbReference>
<dbReference type="Gene3D" id="3.30.2010.10">
    <property type="entry name" value="Metalloproteases ('zincins'), catalytic domain"/>
    <property type="match status" value="1"/>
</dbReference>
<evidence type="ECO:0000259" key="8">
    <source>
        <dbReference type="Pfam" id="PF01435"/>
    </source>
</evidence>
<organism evidence="9">
    <name type="scientific">freshwater metagenome</name>
    <dbReference type="NCBI Taxonomy" id="449393"/>
    <lineage>
        <taxon>unclassified sequences</taxon>
        <taxon>metagenomes</taxon>
        <taxon>ecological metagenomes</taxon>
    </lineage>
</organism>
<dbReference type="GO" id="GO:0004222">
    <property type="term" value="F:metalloendopeptidase activity"/>
    <property type="evidence" value="ECO:0007669"/>
    <property type="project" value="InterPro"/>
</dbReference>
<proteinExistence type="predicted"/>
<evidence type="ECO:0000256" key="7">
    <source>
        <dbReference type="SAM" id="Phobius"/>
    </source>
</evidence>
<feature type="domain" description="Peptidase M48" evidence="8">
    <location>
        <begin position="66"/>
        <end position="157"/>
    </location>
</feature>
<evidence type="ECO:0000256" key="6">
    <source>
        <dbReference type="ARBA" id="ARBA00023049"/>
    </source>
</evidence>
<keyword evidence="5" id="KW-0862">Zinc</keyword>
<keyword evidence="6" id="KW-0482">Metalloprotease</keyword>
<keyword evidence="7" id="KW-1133">Transmembrane helix</keyword>
<evidence type="ECO:0000256" key="5">
    <source>
        <dbReference type="ARBA" id="ARBA00022833"/>
    </source>
</evidence>
<keyword evidence="7" id="KW-0472">Membrane</keyword>
<dbReference type="GO" id="GO:0006508">
    <property type="term" value="P:proteolysis"/>
    <property type="evidence" value="ECO:0007669"/>
    <property type="project" value="UniProtKB-KW"/>
</dbReference>
<dbReference type="PANTHER" id="PTHR34978">
    <property type="entry name" value="POSSIBLE SENSOR-TRANSDUCER PROTEIN BLAR"/>
    <property type="match status" value="1"/>
</dbReference>
<dbReference type="Pfam" id="PF01435">
    <property type="entry name" value="Peptidase_M48"/>
    <property type="match status" value="1"/>
</dbReference>
<keyword evidence="4" id="KW-0378">Hydrolase</keyword>
<evidence type="ECO:0000313" key="9">
    <source>
        <dbReference type="EMBL" id="CAB4606191.1"/>
    </source>
</evidence>
<dbReference type="PANTHER" id="PTHR34978:SF3">
    <property type="entry name" value="SLR0241 PROTEIN"/>
    <property type="match status" value="1"/>
</dbReference>
<evidence type="ECO:0000256" key="1">
    <source>
        <dbReference type="ARBA" id="ARBA00001947"/>
    </source>
</evidence>
<dbReference type="EMBL" id="CAEZUU010000013">
    <property type="protein sequence ID" value="CAB4606191.1"/>
    <property type="molecule type" value="Genomic_DNA"/>
</dbReference>
<sequence>MLIAVFVALWAYTDTVSALSRDEIGSGHWTIALFVSFAPWIALAVGGISLALVNQKLEPLVKASKEVKPLLDLSKSPFEEFMGVPVSTVDLPFAYALATSKEILISRFAVDHLSKDELDAVLWHELCHVREKHFALKRLARLILALSPILAASRALVQEIEILVEIAADNFALKRVSSPTLTLARSLFTS</sequence>
<dbReference type="AlphaFoldDB" id="A0A6J6GXP5"/>